<sequence length="240" mass="26932">MTDINIKNITLKSKLLLVGAGGISCEVLKNLVLCGFEDIVVIDLDTIDVSNLNRQFLFQKKHVGQSKAFVAKESAERYNPKCKIEAIHGSILDSKYDVQFYSRFALVINALDTRIARSHVNRMCLAANIPLLESGSAGYLGQTTLILKNATECYECHPKPTQKTYPSCTIRNTPSEPIHCVKLMKMYHLMCKMQLNESSSISSKSTSVQGTSMRQMAIDCDFDPYKLFGKLFKDDINYLL</sequence>
<proteinExistence type="predicted"/>
<evidence type="ECO:0000259" key="1">
    <source>
        <dbReference type="Pfam" id="PF00899"/>
    </source>
</evidence>
<feature type="domain" description="THIF-type NAD/FAD binding fold" evidence="1">
    <location>
        <begin position="12"/>
        <end position="193"/>
    </location>
</feature>
<dbReference type="InterPro" id="IPR035985">
    <property type="entry name" value="Ubiquitin-activating_enz"/>
</dbReference>
<dbReference type="SUPFAM" id="SSF69572">
    <property type="entry name" value="Activating enzymes of the ubiquitin-like proteins"/>
    <property type="match status" value="1"/>
</dbReference>
<dbReference type="Pfam" id="PF00899">
    <property type="entry name" value="ThiF"/>
    <property type="match status" value="1"/>
</dbReference>
<evidence type="ECO:0000313" key="2">
    <source>
        <dbReference type="EMBL" id="UYV84845.1"/>
    </source>
</evidence>
<reference evidence="2 3" key="1">
    <citation type="submission" date="2022-03" db="EMBL/GenBank/DDBJ databases">
        <title>A chromosomal length assembly of Cordylochernes scorpioides.</title>
        <authorList>
            <person name="Zeh D."/>
            <person name="Zeh J."/>
        </authorList>
    </citation>
    <scope>NUCLEOTIDE SEQUENCE [LARGE SCALE GENOMIC DNA]</scope>
    <source>
        <strain evidence="2">IN4F17</strain>
        <tissue evidence="2">Whole Body</tissue>
    </source>
</reference>
<protein>
    <submittedName>
        <fullName evidence="2">UBA2</fullName>
    </submittedName>
</protein>
<dbReference type="Proteomes" id="UP001235939">
    <property type="component" value="Chromosome X"/>
</dbReference>
<dbReference type="EMBL" id="CP092886">
    <property type="protein sequence ID" value="UYV84845.1"/>
    <property type="molecule type" value="Genomic_DNA"/>
</dbReference>
<dbReference type="PROSITE" id="PS51257">
    <property type="entry name" value="PROKAR_LIPOPROTEIN"/>
    <property type="match status" value="1"/>
</dbReference>
<evidence type="ECO:0000313" key="3">
    <source>
        <dbReference type="Proteomes" id="UP001235939"/>
    </source>
</evidence>
<dbReference type="InterPro" id="IPR045886">
    <property type="entry name" value="ThiF/MoeB/HesA"/>
</dbReference>
<accession>A0ABY6LYH2</accession>
<organism evidence="2 3">
    <name type="scientific">Cordylochernes scorpioides</name>
    <dbReference type="NCBI Taxonomy" id="51811"/>
    <lineage>
        <taxon>Eukaryota</taxon>
        <taxon>Metazoa</taxon>
        <taxon>Ecdysozoa</taxon>
        <taxon>Arthropoda</taxon>
        <taxon>Chelicerata</taxon>
        <taxon>Arachnida</taxon>
        <taxon>Pseudoscorpiones</taxon>
        <taxon>Cheliferoidea</taxon>
        <taxon>Chernetidae</taxon>
        <taxon>Cordylochernes</taxon>
    </lineage>
</organism>
<dbReference type="PANTHER" id="PTHR10953:SF5">
    <property type="entry name" value="SUMO-ACTIVATING ENZYME SUBUNIT 2"/>
    <property type="match status" value="1"/>
</dbReference>
<keyword evidence="3" id="KW-1185">Reference proteome</keyword>
<name>A0ABY6LYH2_9ARAC</name>
<gene>
    <name evidence="2" type="ORF">LAZ67_X003682</name>
</gene>
<dbReference type="Gene3D" id="3.40.50.720">
    <property type="entry name" value="NAD(P)-binding Rossmann-like Domain"/>
    <property type="match status" value="1"/>
</dbReference>
<dbReference type="PANTHER" id="PTHR10953">
    <property type="entry name" value="UBIQUITIN-ACTIVATING ENZYME E1"/>
    <property type="match status" value="1"/>
</dbReference>
<dbReference type="InterPro" id="IPR000594">
    <property type="entry name" value="ThiF_NAD_FAD-bd"/>
</dbReference>